<keyword evidence="2" id="KW-1185">Reference proteome</keyword>
<dbReference type="EMBL" id="AYKW01000069">
    <property type="protein sequence ID" value="PIL22789.1"/>
    <property type="molecule type" value="Genomic_DNA"/>
</dbReference>
<name>A0A2G8RMQ7_9APHY</name>
<organism evidence="1 2">
    <name type="scientific">Ganoderma sinense ZZ0214-1</name>
    <dbReference type="NCBI Taxonomy" id="1077348"/>
    <lineage>
        <taxon>Eukaryota</taxon>
        <taxon>Fungi</taxon>
        <taxon>Dikarya</taxon>
        <taxon>Basidiomycota</taxon>
        <taxon>Agaricomycotina</taxon>
        <taxon>Agaricomycetes</taxon>
        <taxon>Polyporales</taxon>
        <taxon>Polyporaceae</taxon>
        <taxon>Ganoderma</taxon>
    </lineage>
</organism>
<proteinExistence type="predicted"/>
<reference evidence="1 2" key="1">
    <citation type="journal article" date="2015" name="Sci. Rep.">
        <title>Chromosome-level genome map provides insights into diverse defense mechanisms in the medicinal fungus Ganoderma sinense.</title>
        <authorList>
            <person name="Zhu Y."/>
            <person name="Xu J."/>
            <person name="Sun C."/>
            <person name="Zhou S."/>
            <person name="Xu H."/>
            <person name="Nelson D.R."/>
            <person name="Qian J."/>
            <person name="Song J."/>
            <person name="Luo H."/>
            <person name="Xiang L."/>
            <person name="Li Y."/>
            <person name="Xu Z."/>
            <person name="Ji A."/>
            <person name="Wang L."/>
            <person name="Lu S."/>
            <person name="Hayward A."/>
            <person name="Sun W."/>
            <person name="Li X."/>
            <person name="Schwartz D.C."/>
            <person name="Wang Y."/>
            <person name="Chen S."/>
        </authorList>
    </citation>
    <scope>NUCLEOTIDE SEQUENCE [LARGE SCALE GENOMIC DNA]</scope>
    <source>
        <strain evidence="1 2">ZZ0214-1</strain>
    </source>
</reference>
<gene>
    <name evidence="1" type="ORF">GSI_15484</name>
</gene>
<dbReference type="AlphaFoldDB" id="A0A2G8RMQ7"/>
<dbReference type="OrthoDB" id="2757617at2759"/>
<accession>A0A2G8RMQ7</accession>
<evidence type="ECO:0000313" key="1">
    <source>
        <dbReference type="EMBL" id="PIL22789.1"/>
    </source>
</evidence>
<evidence type="ECO:0000313" key="2">
    <source>
        <dbReference type="Proteomes" id="UP000230002"/>
    </source>
</evidence>
<comment type="caution">
    <text evidence="1">The sequence shown here is derived from an EMBL/GenBank/DDBJ whole genome shotgun (WGS) entry which is preliminary data.</text>
</comment>
<dbReference type="Proteomes" id="UP000230002">
    <property type="component" value="Unassembled WGS sequence"/>
</dbReference>
<protein>
    <submittedName>
        <fullName evidence="1">Uncharacterized protein</fullName>
    </submittedName>
</protein>
<sequence>MSIKLFIPICSARLNSHRNTFTPISKLPPEVLGRIFEFTVAPESEFLENLSEFPPSIPPRLTAWYHNLLLVCTWWAKVATTCPRMWYHIVDDDMIDRAPRRYMTRYYPQVVLRRSGQATPLHLYTAVPPRPTPESVPWWIIKNQPVRVNALHITLRDARTQSEALLESLATSLPSLRLLTVDAHRSSYAHAIGQDMPIILCGEVLNLEALTWSIGVPFLPGNTFPSLAHLNLHERSSIFRDDICCLDSILRLLSNCPRLETLVFAQSSLDVATGMGPDRGPVRLNHLRALWVQGQDLAVNSALKFLSYLDLPKDATVRLSNLSELDPDYPSEPTEPPTSLPFLAQMDCPARLDVIHCEGGHRDDAERYAFHFIVVGPRSRFWLHMPGNSTIALHCLALLYKMLPKEPIETVRVSVLTMRGFTFLPLILGQLPSLTTLLVRHSKVSSPVVAAAGVAALVRALGPGRGSVNNVPAPRLKTVGLELTCTPTTSLAPLVSVFEERKKCCHPLATVQHKLVGVDMRDVDEMKEHVTEGLGDVDGKLWIPVIDEGWRVKNDYWRLYPTPWDEYSGWGFSLEEW</sequence>